<feature type="repeat" description="ANK" evidence="3">
    <location>
        <begin position="263"/>
        <end position="295"/>
    </location>
</feature>
<dbReference type="InterPro" id="IPR036770">
    <property type="entry name" value="Ankyrin_rpt-contain_sf"/>
</dbReference>
<feature type="repeat" description="ANK" evidence="3">
    <location>
        <begin position="229"/>
        <end position="261"/>
    </location>
</feature>
<dbReference type="CDD" id="cd00051">
    <property type="entry name" value="EFh"/>
    <property type="match status" value="1"/>
</dbReference>
<dbReference type="Pfam" id="PF00023">
    <property type="entry name" value="Ank"/>
    <property type="match status" value="1"/>
</dbReference>
<evidence type="ECO:0000256" key="1">
    <source>
        <dbReference type="ARBA" id="ARBA00022737"/>
    </source>
</evidence>
<dbReference type="STRING" id="1156394.T0R4V6"/>
<dbReference type="RefSeq" id="XP_008604545.1">
    <property type="nucleotide sequence ID" value="XM_008606323.1"/>
</dbReference>
<reference evidence="5 6" key="1">
    <citation type="submission" date="2012-04" db="EMBL/GenBank/DDBJ databases">
        <title>The Genome Sequence of Saprolegnia declina VS20.</title>
        <authorList>
            <consortium name="The Broad Institute Genome Sequencing Platform"/>
            <person name="Russ C."/>
            <person name="Nusbaum C."/>
            <person name="Tyler B."/>
            <person name="van West P."/>
            <person name="Dieguez-Uribeondo J."/>
            <person name="de Bruijn I."/>
            <person name="Tripathy S."/>
            <person name="Jiang R."/>
            <person name="Young S.K."/>
            <person name="Zeng Q."/>
            <person name="Gargeya S."/>
            <person name="Fitzgerald M."/>
            <person name="Haas B."/>
            <person name="Abouelleil A."/>
            <person name="Alvarado L."/>
            <person name="Arachchi H.M."/>
            <person name="Berlin A."/>
            <person name="Chapman S.B."/>
            <person name="Goldberg J."/>
            <person name="Griggs A."/>
            <person name="Gujja S."/>
            <person name="Hansen M."/>
            <person name="Howarth C."/>
            <person name="Imamovic A."/>
            <person name="Larimer J."/>
            <person name="McCowen C."/>
            <person name="Montmayeur A."/>
            <person name="Murphy C."/>
            <person name="Neiman D."/>
            <person name="Pearson M."/>
            <person name="Priest M."/>
            <person name="Roberts A."/>
            <person name="Saif S."/>
            <person name="Shea T."/>
            <person name="Sisk P."/>
            <person name="Sykes S."/>
            <person name="Wortman J."/>
            <person name="Nusbaum C."/>
            <person name="Birren B."/>
        </authorList>
    </citation>
    <scope>NUCLEOTIDE SEQUENCE [LARGE SCALE GENOMIC DNA]</scope>
    <source>
        <strain evidence="5 6">VS20</strain>
    </source>
</reference>
<dbReference type="InterPro" id="IPR008972">
    <property type="entry name" value="Cupredoxin"/>
</dbReference>
<dbReference type="Gene3D" id="2.60.40.420">
    <property type="entry name" value="Cupredoxins - blue copper proteins"/>
    <property type="match status" value="1"/>
</dbReference>
<dbReference type="Proteomes" id="UP000030762">
    <property type="component" value="Unassembled WGS sequence"/>
</dbReference>
<dbReference type="Pfam" id="PF12796">
    <property type="entry name" value="Ank_2"/>
    <property type="match status" value="1"/>
</dbReference>
<feature type="repeat" description="ANK" evidence="3">
    <location>
        <begin position="296"/>
        <end position="328"/>
    </location>
</feature>
<dbReference type="PANTHER" id="PTHR24171:SF9">
    <property type="entry name" value="ANKYRIN REPEAT DOMAIN-CONTAINING PROTEIN 39"/>
    <property type="match status" value="1"/>
</dbReference>
<dbReference type="SMART" id="SM00248">
    <property type="entry name" value="ANK"/>
    <property type="match status" value="4"/>
</dbReference>
<dbReference type="SUPFAM" id="SSF47473">
    <property type="entry name" value="EF-hand"/>
    <property type="match status" value="1"/>
</dbReference>
<protein>
    <recommendedName>
        <fullName evidence="4">EF-hand domain-containing protein</fullName>
    </recommendedName>
</protein>
<keyword evidence="2 3" id="KW-0040">ANK repeat</keyword>
<dbReference type="InParanoid" id="T0R4V6"/>
<dbReference type="Gene3D" id="1.25.40.20">
    <property type="entry name" value="Ankyrin repeat-containing domain"/>
    <property type="match status" value="2"/>
</dbReference>
<dbReference type="Pfam" id="PF13499">
    <property type="entry name" value="EF-hand_7"/>
    <property type="match status" value="1"/>
</dbReference>
<feature type="domain" description="EF-hand" evidence="4">
    <location>
        <begin position="58"/>
        <end position="93"/>
    </location>
</feature>
<dbReference type="PROSITE" id="PS50222">
    <property type="entry name" value="EF_HAND_2"/>
    <property type="match status" value="2"/>
</dbReference>
<dbReference type="PROSITE" id="PS50096">
    <property type="entry name" value="IQ"/>
    <property type="match status" value="1"/>
</dbReference>
<sequence>MADSSDECYVDLSAAMDAAINKMWQSYDPNNNGFLNRDEARELLISTLKEMDVPGDLLSDDAFDAIFNEFDTDANGTISKDAIVAFFSTFMDFAHNDPFAFAPSHVVVPIGSTVTWVHANPLAPLHSITSVDGSADSPELALGHSFHRVFHAAGTFHYYCYRYSFMEASVTVVDAAPRVPTPPPMMLATSEPKLMTTHDAFVHAASLNQTTVLARWIEKGLAVDADDSEGQKALCMAARHQSLDAMQLLLAHGASVHATQSSGGQTALHCACTWGRQLAVELLLTHGARVDSCDASKQTPLHCASRNGHVDVVLCLLRAGADPHVADELGHTPLQVATDWKRLDVLEALTHYVSTTYRTAMARKLELAMAYVRYELPRGVRDTVSDEKRTIDALTSLDVASAPPLSVLQHASVFSTCDIPPSLSLDDALHLLHTSQSLVRWLLNDRQHLRSCNKRLKQQLEASTSSAAIVRRQSAPNFMATSSAAKVAVVRVQTLVRGFLARRRFQKLLIALFTAPRT</sequence>
<dbReference type="eggNOG" id="KOG4177">
    <property type="taxonomic scope" value="Eukaryota"/>
</dbReference>
<keyword evidence="1" id="KW-0677">Repeat</keyword>
<dbReference type="PROSITE" id="PS50088">
    <property type="entry name" value="ANK_REPEAT"/>
    <property type="match status" value="3"/>
</dbReference>
<keyword evidence="6" id="KW-1185">Reference proteome</keyword>
<feature type="domain" description="EF-hand" evidence="4">
    <location>
        <begin position="15"/>
        <end position="50"/>
    </location>
</feature>
<accession>T0R4V6</accession>
<dbReference type="OrthoDB" id="78539at2759"/>
<dbReference type="InterPro" id="IPR002110">
    <property type="entry name" value="Ankyrin_rpt"/>
</dbReference>
<dbReference type="GeneID" id="19941552"/>
<dbReference type="SUPFAM" id="SSF48403">
    <property type="entry name" value="Ankyrin repeat"/>
    <property type="match status" value="1"/>
</dbReference>
<dbReference type="InterPro" id="IPR011992">
    <property type="entry name" value="EF-hand-dom_pair"/>
</dbReference>
<dbReference type="AlphaFoldDB" id="T0R4V6"/>
<dbReference type="Gene3D" id="1.10.238.10">
    <property type="entry name" value="EF-hand"/>
    <property type="match status" value="1"/>
</dbReference>
<dbReference type="PROSITE" id="PS50297">
    <property type="entry name" value="ANK_REP_REGION"/>
    <property type="match status" value="3"/>
</dbReference>
<dbReference type="SMART" id="SM00054">
    <property type="entry name" value="EFh"/>
    <property type="match status" value="2"/>
</dbReference>
<dbReference type="VEuPathDB" id="FungiDB:SDRG_00825"/>
<dbReference type="OMA" id="VTWVHAN"/>
<organism evidence="5 6">
    <name type="scientific">Saprolegnia diclina (strain VS20)</name>
    <dbReference type="NCBI Taxonomy" id="1156394"/>
    <lineage>
        <taxon>Eukaryota</taxon>
        <taxon>Sar</taxon>
        <taxon>Stramenopiles</taxon>
        <taxon>Oomycota</taxon>
        <taxon>Saprolegniomycetes</taxon>
        <taxon>Saprolegniales</taxon>
        <taxon>Saprolegniaceae</taxon>
        <taxon>Saprolegnia</taxon>
    </lineage>
</organism>
<gene>
    <name evidence="5" type="ORF">SDRG_00825</name>
</gene>
<dbReference type="PANTHER" id="PTHR24171">
    <property type="entry name" value="ANKYRIN REPEAT DOMAIN-CONTAINING PROTEIN 39-RELATED"/>
    <property type="match status" value="1"/>
</dbReference>
<evidence type="ECO:0000256" key="2">
    <source>
        <dbReference type="ARBA" id="ARBA00023043"/>
    </source>
</evidence>
<evidence type="ECO:0000313" key="5">
    <source>
        <dbReference type="EMBL" id="EQC41976.1"/>
    </source>
</evidence>
<evidence type="ECO:0000259" key="4">
    <source>
        <dbReference type="PROSITE" id="PS50222"/>
    </source>
</evidence>
<dbReference type="EMBL" id="JH767133">
    <property type="protein sequence ID" value="EQC41976.1"/>
    <property type="molecule type" value="Genomic_DNA"/>
</dbReference>
<dbReference type="GO" id="GO:0005509">
    <property type="term" value="F:calcium ion binding"/>
    <property type="evidence" value="ECO:0007669"/>
    <property type="project" value="InterPro"/>
</dbReference>
<name>T0R4V6_SAPDV</name>
<dbReference type="SUPFAM" id="SSF49503">
    <property type="entry name" value="Cupredoxins"/>
    <property type="match status" value="1"/>
</dbReference>
<evidence type="ECO:0000313" key="6">
    <source>
        <dbReference type="Proteomes" id="UP000030762"/>
    </source>
</evidence>
<evidence type="ECO:0000256" key="3">
    <source>
        <dbReference type="PROSITE-ProRule" id="PRU00023"/>
    </source>
</evidence>
<dbReference type="InterPro" id="IPR002048">
    <property type="entry name" value="EF_hand_dom"/>
</dbReference>
<proteinExistence type="predicted"/>